<accession>A0AA38J0J7</accession>
<organism evidence="1 2">
    <name type="scientific">Zophobas morio</name>
    <dbReference type="NCBI Taxonomy" id="2755281"/>
    <lineage>
        <taxon>Eukaryota</taxon>
        <taxon>Metazoa</taxon>
        <taxon>Ecdysozoa</taxon>
        <taxon>Arthropoda</taxon>
        <taxon>Hexapoda</taxon>
        <taxon>Insecta</taxon>
        <taxon>Pterygota</taxon>
        <taxon>Neoptera</taxon>
        <taxon>Endopterygota</taxon>
        <taxon>Coleoptera</taxon>
        <taxon>Polyphaga</taxon>
        <taxon>Cucujiformia</taxon>
        <taxon>Tenebrionidae</taxon>
        <taxon>Zophobas</taxon>
    </lineage>
</organism>
<dbReference type="Proteomes" id="UP001168821">
    <property type="component" value="Unassembled WGS sequence"/>
</dbReference>
<reference evidence="1" key="1">
    <citation type="journal article" date="2023" name="G3 (Bethesda)">
        <title>Whole genome assemblies of Zophobas morio and Tenebrio molitor.</title>
        <authorList>
            <person name="Kaur S."/>
            <person name="Stinson S.A."/>
            <person name="diCenzo G.C."/>
        </authorList>
    </citation>
    <scope>NUCLEOTIDE SEQUENCE</scope>
    <source>
        <strain evidence="1">QUZm001</strain>
    </source>
</reference>
<gene>
    <name evidence="1" type="ORF">Zmor_006735</name>
</gene>
<keyword evidence="2" id="KW-1185">Reference proteome</keyword>
<evidence type="ECO:0000313" key="1">
    <source>
        <dbReference type="EMBL" id="KAJ3662384.1"/>
    </source>
</evidence>
<protein>
    <submittedName>
        <fullName evidence="1">Uncharacterized protein</fullName>
    </submittedName>
</protein>
<dbReference type="EMBL" id="JALNTZ010000002">
    <property type="protein sequence ID" value="KAJ3662384.1"/>
    <property type="molecule type" value="Genomic_DNA"/>
</dbReference>
<evidence type="ECO:0000313" key="2">
    <source>
        <dbReference type="Proteomes" id="UP001168821"/>
    </source>
</evidence>
<dbReference type="AlphaFoldDB" id="A0AA38J0J7"/>
<proteinExistence type="predicted"/>
<sequence>MEKDGSVETVAEPLTQSKYVLAKYGIQVVDAQFDALQETITPEADKVHYHPGPRAIECKTTGGKFRCDRDSWMRIVWCNLIPCMFMERGCTIMCNWFCNCLSRCLRYMEENYTFEFCEKMECCKIEEN</sequence>
<comment type="caution">
    <text evidence="1">The sequence shown here is derived from an EMBL/GenBank/DDBJ whole genome shotgun (WGS) entry which is preliminary data.</text>
</comment>
<name>A0AA38J0J7_9CUCU</name>